<feature type="chain" id="PRO_5011673140" evidence="1">
    <location>
        <begin position="22"/>
        <end position="144"/>
    </location>
</feature>
<keyword evidence="1" id="KW-0732">Signal</keyword>
<evidence type="ECO:0000313" key="3">
    <source>
        <dbReference type="Proteomes" id="UP000199004"/>
    </source>
</evidence>
<dbReference type="STRING" id="1005944.SAMN05192576_3447"/>
<proteinExistence type="predicted"/>
<dbReference type="AlphaFoldDB" id="A0A1H0H3H7"/>
<dbReference type="EMBL" id="FNIC01000006">
    <property type="protein sequence ID" value="SDO13675.1"/>
    <property type="molecule type" value="Genomic_DNA"/>
</dbReference>
<keyword evidence="3" id="KW-1185">Reference proteome</keyword>
<organism evidence="2 3">
    <name type="scientific">Nocardioides szechwanensis</name>
    <dbReference type="NCBI Taxonomy" id="1005944"/>
    <lineage>
        <taxon>Bacteria</taxon>
        <taxon>Bacillati</taxon>
        <taxon>Actinomycetota</taxon>
        <taxon>Actinomycetes</taxon>
        <taxon>Propionibacteriales</taxon>
        <taxon>Nocardioidaceae</taxon>
        <taxon>Nocardioides</taxon>
    </lineage>
</organism>
<dbReference type="Proteomes" id="UP000199004">
    <property type="component" value="Unassembled WGS sequence"/>
</dbReference>
<dbReference type="OrthoDB" id="9957855at2"/>
<dbReference type="PROSITE" id="PS51257">
    <property type="entry name" value="PROKAR_LIPOPROTEIN"/>
    <property type="match status" value="1"/>
</dbReference>
<sequence>MQVTRPLVTLSLAVSLSLGLAGCGGDDPSEKLISKRDFLDQGNTICAAGNMAVDDVGNSIDQNDQEQLLTAISEQVVPLVRGQLEDLRELGYPEGDKDTLEAIYADTEGVLDTWEDDPAQALDDDRMAPINERLGDYGLTQCAG</sequence>
<reference evidence="2 3" key="1">
    <citation type="submission" date="2016-10" db="EMBL/GenBank/DDBJ databases">
        <authorList>
            <person name="de Groot N.N."/>
        </authorList>
    </citation>
    <scope>NUCLEOTIDE SEQUENCE [LARGE SCALE GENOMIC DNA]</scope>
    <source>
        <strain evidence="2 3">CGMCC 1.11147</strain>
    </source>
</reference>
<gene>
    <name evidence="2" type="ORF">SAMN05192576_3447</name>
</gene>
<feature type="signal peptide" evidence="1">
    <location>
        <begin position="1"/>
        <end position="21"/>
    </location>
</feature>
<evidence type="ECO:0000256" key="1">
    <source>
        <dbReference type="SAM" id="SignalP"/>
    </source>
</evidence>
<accession>A0A1H0H3H7</accession>
<protein>
    <submittedName>
        <fullName evidence="2">Uncharacterized protein</fullName>
    </submittedName>
</protein>
<name>A0A1H0H3H7_9ACTN</name>
<dbReference type="RefSeq" id="WP_091026040.1">
    <property type="nucleotide sequence ID" value="NZ_BKAE01000008.1"/>
</dbReference>
<evidence type="ECO:0000313" key="2">
    <source>
        <dbReference type="EMBL" id="SDO13675.1"/>
    </source>
</evidence>